<evidence type="ECO:0000313" key="2">
    <source>
        <dbReference type="EMBL" id="MFD2233654.1"/>
    </source>
</evidence>
<dbReference type="InterPro" id="IPR050228">
    <property type="entry name" value="Carboxylesterase_BioH"/>
</dbReference>
<keyword evidence="2" id="KW-0378">Hydrolase</keyword>
<keyword evidence="3" id="KW-1185">Reference proteome</keyword>
<dbReference type="PRINTS" id="PR00111">
    <property type="entry name" value="ABHYDROLASE"/>
</dbReference>
<name>A0ABW5C8L6_9PROT</name>
<protein>
    <submittedName>
        <fullName evidence="2">Alpha/beta fold hydrolase</fullName>
    </submittedName>
</protein>
<dbReference type="EMBL" id="JBHUIY010000011">
    <property type="protein sequence ID" value="MFD2233654.1"/>
    <property type="molecule type" value="Genomic_DNA"/>
</dbReference>
<evidence type="ECO:0000313" key="3">
    <source>
        <dbReference type="Proteomes" id="UP001597296"/>
    </source>
</evidence>
<dbReference type="Gene3D" id="3.40.50.1820">
    <property type="entry name" value="alpha/beta hydrolase"/>
    <property type="match status" value="1"/>
</dbReference>
<dbReference type="InterPro" id="IPR000073">
    <property type="entry name" value="AB_hydrolase_1"/>
</dbReference>
<feature type="domain" description="AB hydrolase-1" evidence="1">
    <location>
        <begin position="23"/>
        <end position="250"/>
    </location>
</feature>
<dbReference type="InterPro" id="IPR029058">
    <property type="entry name" value="AB_hydrolase_fold"/>
</dbReference>
<dbReference type="PANTHER" id="PTHR43194:SF5">
    <property type="entry name" value="PIMELOYL-[ACYL-CARRIER PROTEIN] METHYL ESTER ESTERASE"/>
    <property type="match status" value="1"/>
</dbReference>
<sequence>MIARVERDGVSIAYRVDGRGPGLVLVHGTGADGETNWAALTPDLARDWTVVRPDYAGSGQTRDGGGPLTVAGLAAQVVAAAEAAGAVPFDLVGFSLGAAVAATIAADRPDLVRRLVLLGPLLSASDPRLQLEFRLWRDLIGRDRATLARLIVLTGFSPAFVSQLGAAGLDDLLGLIRDGNDWEGMARQVELDLVLDVTAAAARIVCPTLVVGQRLDHMVPAEQARAVAAAIPGARHAELDTGHLGLLERPGEVAALLRGFLRGEG</sequence>
<gene>
    <name evidence="2" type="ORF">ACFSNB_07550</name>
</gene>
<proteinExistence type="predicted"/>
<organism evidence="2 3">
    <name type="scientific">Phaeospirillum tilakii</name>
    <dbReference type="NCBI Taxonomy" id="741673"/>
    <lineage>
        <taxon>Bacteria</taxon>
        <taxon>Pseudomonadati</taxon>
        <taxon>Pseudomonadota</taxon>
        <taxon>Alphaproteobacteria</taxon>
        <taxon>Rhodospirillales</taxon>
        <taxon>Rhodospirillaceae</taxon>
        <taxon>Phaeospirillum</taxon>
    </lineage>
</organism>
<accession>A0ABW5C8L6</accession>
<dbReference type="SUPFAM" id="SSF53474">
    <property type="entry name" value="alpha/beta-Hydrolases"/>
    <property type="match status" value="1"/>
</dbReference>
<dbReference type="PANTHER" id="PTHR43194">
    <property type="entry name" value="HYDROLASE ALPHA/BETA FOLD FAMILY"/>
    <property type="match status" value="1"/>
</dbReference>
<dbReference type="GO" id="GO:0016787">
    <property type="term" value="F:hydrolase activity"/>
    <property type="evidence" value="ECO:0007669"/>
    <property type="project" value="UniProtKB-KW"/>
</dbReference>
<dbReference type="RefSeq" id="WP_377315491.1">
    <property type="nucleotide sequence ID" value="NZ_JBHUIY010000011.1"/>
</dbReference>
<evidence type="ECO:0000259" key="1">
    <source>
        <dbReference type="Pfam" id="PF00561"/>
    </source>
</evidence>
<dbReference type="Pfam" id="PF00561">
    <property type="entry name" value="Abhydrolase_1"/>
    <property type="match status" value="1"/>
</dbReference>
<dbReference type="Proteomes" id="UP001597296">
    <property type="component" value="Unassembled WGS sequence"/>
</dbReference>
<comment type="caution">
    <text evidence="2">The sequence shown here is derived from an EMBL/GenBank/DDBJ whole genome shotgun (WGS) entry which is preliminary data.</text>
</comment>
<reference evidence="3" key="1">
    <citation type="journal article" date="2019" name="Int. J. Syst. Evol. Microbiol.">
        <title>The Global Catalogue of Microorganisms (GCM) 10K type strain sequencing project: providing services to taxonomists for standard genome sequencing and annotation.</title>
        <authorList>
            <consortium name="The Broad Institute Genomics Platform"/>
            <consortium name="The Broad Institute Genome Sequencing Center for Infectious Disease"/>
            <person name="Wu L."/>
            <person name="Ma J."/>
        </authorList>
    </citation>
    <scope>NUCLEOTIDE SEQUENCE [LARGE SCALE GENOMIC DNA]</scope>
    <source>
        <strain evidence="3">KCTC 15012</strain>
    </source>
</reference>